<proteinExistence type="predicted"/>
<dbReference type="Proteomes" id="UP000010798">
    <property type="component" value="Chromosome"/>
</dbReference>
<gene>
    <name evidence="1" type="ordered locus">Sinac_4152</name>
</gene>
<dbReference type="AlphaFoldDB" id="L0DHP4"/>
<dbReference type="KEGG" id="saci:Sinac_4152"/>
<dbReference type="HOGENOM" id="CLU_2304138_0_0_0"/>
<name>L0DHP4_SINAD</name>
<evidence type="ECO:0000313" key="1">
    <source>
        <dbReference type="EMBL" id="AGA28360.1"/>
    </source>
</evidence>
<accession>L0DHP4</accession>
<sequence>MLLRSNAREYDKIGRHNNVCLHRRLKWKLEQLFPFVCYCHEFVYAANDFLRAKLNVHHACQMYARRSLTIFGVEIRKFDHLYCDHVLIAANCRQIINCDS</sequence>
<keyword evidence="2" id="KW-1185">Reference proteome</keyword>
<protein>
    <submittedName>
        <fullName evidence="1">Uncharacterized protein</fullName>
    </submittedName>
</protein>
<reference evidence="1 2" key="1">
    <citation type="submission" date="2012-02" db="EMBL/GenBank/DDBJ databases">
        <title>Complete sequence of chromosome of Singulisphaera acidiphila DSM 18658.</title>
        <authorList>
            <consortium name="US DOE Joint Genome Institute (JGI-PGF)"/>
            <person name="Lucas S."/>
            <person name="Copeland A."/>
            <person name="Lapidus A."/>
            <person name="Glavina del Rio T."/>
            <person name="Dalin E."/>
            <person name="Tice H."/>
            <person name="Bruce D."/>
            <person name="Goodwin L."/>
            <person name="Pitluck S."/>
            <person name="Peters L."/>
            <person name="Ovchinnikova G."/>
            <person name="Chertkov O."/>
            <person name="Kyrpides N."/>
            <person name="Mavromatis K."/>
            <person name="Ivanova N."/>
            <person name="Brettin T."/>
            <person name="Detter J.C."/>
            <person name="Han C."/>
            <person name="Larimer F."/>
            <person name="Land M."/>
            <person name="Hauser L."/>
            <person name="Markowitz V."/>
            <person name="Cheng J.-F."/>
            <person name="Hugenholtz P."/>
            <person name="Woyke T."/>
            <person name="Wu D."/>
            <person name="Tindall B."/>
            <person name="Pomrenke H."/>
            <person name="Brambilla E."/>
            <person name="Klenk H.-P."/>
            <person name="Eisen J.A."/>
        </authorList>
    </citation>
    <scope>NUCLEOTIDE SEQUENCE [LARGE SCALE GENOMIC DNA]</scope>
    <source>
        <strain evidence="2">ATCC BAA-1392 / DSM 18658 / VKM B-2454 / MOB10</strain>
    </source>
</reference>
<dbReference type="EMBL" id="CP003364">
    <property type="protein sequence ID" value="AGA28360.1"/>
    <property type="molecule type" value="Genomic_DNA"/>
</dbReference>
<organism evidence="1 2">
    <name type="scientific">Singulisphaera acidiphila (strain ATCC BAA-1392 / DSM 18658 / VKM B-2454 / MOB10)</name>
    <dbReference type="NCBI Taxonomy" id="886293"/>
    <lineage>
        <taxon>Bacteria</taxon>
        <taxon>Pseudomonadati</taxon>
        <taxon>Planctomycetota</taxon>
        <taxon>Planctomycetia</taxon>
        <taxon>Isosphaerales</taxon>
        <taxon>Isosphaeraceae</taxon>
        <taxon>Singulisphaera</taxon>
    </lineage>
</organism>
<evidence type="ECO:0000313" key="2">
    <source>
        <dbReference type="Proteomes" id="UP000010798"/>
    </source>
</evidence>